<dbReference type="RefSeq" id="WP_203108953.1">
    <property type="nucleotide sequence ID" value="NZ_JADOBG010000010.1"/>
</dbReference>
<evidence type="ECO:0000313" key="4">
    <source>
        <dbReference type="Proteomes" id="UP000809910"/>
    </source>
</evidence>
<dbReference type="EMBL" id="JADWVN010000026">
    <property type="protein sequence ID" value="MBL7527615.1"/>
    <property type="molecule type" value="Genomic_DNA"/>
</dbReference>
<gene>
    <name evidence="3" type="ORF">I5282_13700</name>
</gene>
<protein>
    <recommendedName>
        <fullName evidence="5">Coiled-coil protein</fullName>
    </recommendedName>
</protein>
<feature type="region of interest" description="Disordered" evidence="2">
    <location>
        <begin position="271"/>
        <end position="292"/>
    </location>
</feature>
<name>A0ABS1WE31_9GAMM</name>
<reference evidence="3 4" key="1">
    <citation type="submission" date="2020-12" db="EMBL/GenBank/DDBJ databases">
        <title>WGS of Legionella: environmental sample.</title>
        <authorList>
            <person name="Cristino S."/>
            <person name="Girolamini L."/>
            <person name="Salaris S."/>
            <person name="Pascale M.R."/>
            <person name="Mazzotta M."/>
            <person name="Orsini M."/>
            <person name="Grottola A."/>
        </authorList>
    </citation>
    <scope>NUCLEOTIDE SEQUENCE [LARGE SCALE GENOMIC DNA]</scope>
    <source>
        <strain evidence="3 4">30cs62</strain>
    </source>
</reference>
<accession>A0ABS1WE31</accession>
<sequence length="292" mass="32992">MSPKSKLEKANYKKAKEALLNTISILNRCDSYDELQSIISTIENEKKSAESPYTLDGLNEHHQSKIRKGKAIIDLLIYQKTKEFPNPVQPVEITAKDQETVPIIESSKQVESNPVEVTNKSSDQPKSSRNNDRDLVRVNELSNVKIQLVHLWDKMEELYEKSHQCAIKGEYHQAELHHNTASDVKLIFDEISSRCIYYAEKKIDLDTLKQQLTECLENNKEIVTELKTHPDCKDVIANFLSVLTGEGLVALAAESIYKGRLTMFIATNTDSGNKKDASTDSLEDVKSPSSPR</sequence>
<feature type="coiled-coil region" evidence="1">
    <location>
        <begin position="198"/>
        <end position="225"/>
    </location>
</feature>
<evidence type="ECO:0008006" key="5">
    <source>
        <dbReference type="Google" id="ProtNLM"/>
    </source>
</evidence>
<keyword evidence="1" id="KW-0175">Coiled coil</keyword>
<feature type="region of interest" description="Disordered" evidence="2">
    <location>
        <begin position="105"/>
        <end position="134"/>
    </location>
</feature>
<feature type="compositionally biased region" description="Basic and acidic residues" evidence="2">
    <location>
        <begin position="272"/>
        <end position="286"/>
    </location>
</feature>
<evidence type="ECO:0000256" key="2">
    <source>
        <dbReference type="SAM" id="MobiDB-lite"/>
    </source>
</evidence>
<evidence type="ECO:0000256" key="1">
    <source>
        <dbReference type="SAM" id="Coils"/>
    </source>
</evidence>
<dbReference type="Proteomes" id="UP000809910">
    <property type="component" value="Unassembled WGS sequence"/>
</dbReference>
<organism evidence="3 4">
    <name type="scientific">Legionella bononiensis</name>
    <dbReference type="NCBI Taxonomy" id="2793102"/>
    <lineage>
        <taxon>Bacteria</taxon>
        <taxon>Pseudomonadati</taxon>
        <taxon>Pseudomonadota</taxon>
        <taxon>Gammaproteobacteria</taxon>
        <taxon>Legionellales</taxon>
        <taxon>Legionellaceae</taxon>
        <taxon>Legionella</taxon>
    </lineage>
</organism>
<feature type="compositionally biased region" description="Polar residues" evidence="2">
    <location>
        <begin position="106"/>
        <end position="128"/>
    </location>
</feature>
<proteinExistence type="predicted"/>
<comment type="caution">
    <text evidence="3">The sequence shown here is derived from an EMBL/GenBank/DDBJ whole genome shotgun (WGS) entry which is preliminary data.</text>
</comment>
<keyword evidence="4" id="KW-1185">Reference proteome</keyword>
<evidence type="ECO:0000313" key="3">
    <source>
        <dbReference type="EMBL" id="MBL7527615.1"/>
    </source>
</evidence>